<name>A0A5M9QLS5_9HELI</name>
<feature type="compositionally biased region" description="Polar residues" evidence="1">
    <location>
        <begin position="169"/>
        <end position="178"/>
    </location>
</feature>
<gene>
    <name evidence="3" type="ORF">F4V45_04865</name>
</gene>
<evidence type="ECO:0000259" key="2">
    <source>
        <dbReference type="Pfam" id="PF26303"/>
    </source>
</evidence>
<feature type="compositionally biased region" description="Polar residues" evidence="1">
    <location>
        <begin position="185"/>
        <end position="196"/>
    </location>
</feature>
<dbReference type="InterPro" id="IPR059092">
    <property type="entry name" value="UPF0323_dom"/>
</dbReference>
<evidence type="ECO:0000256" key="1">
    <source>
        <dbReference type="SAM" id="MobiDB-lite"/>
    </source>
</evidence>
<dbReference type="EMBL" id="VXKE01000014">
    <property type="protein sequence ID" value="KAA8709683.1"/>
    <property type="molecule type" value="Genomic_DNA"/>
</dbReference>
<accession>A0A5M9QLS5</accession>
<reference evidence="3 4" key="1">
    <citation type="submission" date="2019-09" db="EMBL/GenBank/DDBJ databases">
        <title>Draft genome sequence of various Type strains from the CCUG.</title>
        <authorList>
            <person name="Pineiro-Iglesias B."/>
            <person name="Tunovic T."/>
            <person name="Unosson C."/>
            <person name="Inganas E."/>
            <person name="Ohlen M."/>
            <person name="Cardew S."/>
            <person name="Jensie-Markopoulos S."/>
            <person name="Salva-Serra F."/>
            <person name="Jaen-Luchoro D."/>
            <person name="Karlsson R."/>
            <person name="Svensson-Stadler L."/>
            <person name="Chun J."/>
            <person name="Moore E."/>
        </authorList>
    </citation>
    <scope>NUCLEOTIDE SEQUENCE [LARGE SCALE GENOMIC DNA]</scope>
    <source>
        <strain evidence="3 4">CCUG 32756T</strain>
    </source>
</reference>
<protein>
    <recommendedName>
        <fullName evidence="2">UPF0323 domain-containing protein</fullName>
    </recommendedName>
</protein>
<dbReference type="NCBIfam" id="NF003146">
    <property type="entry name" value="PRK04081.1"/>
    <property type="match status" value="1"/>
</dbReference>
<dbReference type="Proteomes" id="UP000323707">
    <property type="component" value="Unassembled WGS sequence"/>
</dbReference>
<evidence type="ECO:0000313" key="4">
    <source>
        <dbReference type="Proteomes" id="UP000323707"/>
    </source>
</evidence>
<sequence length="231" mass="23885">MKKPKHSNTSSPYRKIADFAMVGSSSALVLVALLGCDNPQDGFANSPSTQGSQAPSQAIKQGAFVIVEEQLDGSYKVLEEYPSATTRVVVRDKNGVERILSDEEVDEIIQKEAARVENGTSELLAPAAGGGGGESGGGLGLGGAILASAAGALLGSYIGNKLFNNPNYQQNKQRNYKSPQAYERSANNFKQGSANSPRAGGTPSNAKGGFYQNNAAKGAPSTRPAQGGFGS</sequence>
<dbReference type="AlphaFoldDB" id="A0A5M9QLS5"/>
<organism evidence="3 4">
    <name type="scientific">Helicobacter canis</name>
    <dbReference type="NCBI Taxonomy" id="29419"/>
    <lineage>
        <taxon>Bacteria</taxon>
        <taxon>Pseudomonadati</taxon>
        <taxon>Campylobacterota</taxon>
        <taxon>Epsilonproteobacteria</taxon>
        <taxon>Campylobacterales</taxon>
        <taxon>Helicobacteraceae</taxon>
        <taxon>Helicobacter</taxon>
    </lineage>
</organism>
<dbReference type="Pfam" id="PF26303">
    <property type="entry name" value="UPF0323"/>
    <property type="match status" value="1"/>
</dbReference>
<feature type="domain" description="UPF0323" evidence="2">
    <location>
        <begin position="63"/>
        <end position="192"/>
    </location>
</feature>
<comment type="caution">
    <text evidence="3">The sequence shown here is derived from an EMBL/GenBank/DDBJ whole genome shotgun (WGS) entry which is preliminary data.</text>
</comment>
<proteinExistence type="predicted"/>
<feature type="region of interest" description="Disordered" evidence="1">
    <location>
        <begin position="169"/>
        <end position="231"/>
    </location>
</feature>
<evidence type="ECO:0000313" key="3">
    <source>
        <dbReference type="EMBL" id="KAA8709683.1"/>
    </source>
</evidence>